<comment type="subunit">
    <text evidence="10">Component of the endosomal sorting complex required for transport II (ESCRT-II).</text>
</comment>
<dbReference type="InterPro" id="IPR016689">
    <property type="entry name" value="ESCRT-2_cplx_Snf8"/>
</dbReference>
<keyword evidence="8 10" id="KW-0653">Protein transport</keyword>
<evidence type="ECO:0000256" key="2">
    <source>
        <dbReference type="ARBA" id="ARBA00004496"/>
    </source>
</evidence>
<dbReference type="FunFam" id="1.10.10.10:FF:000085">
    <property type="entry name" value="Vacuolar-sorting protein SNF8"/>
    <property type="match status" value="1"/>
</dbReference>
<comment type="subcellular location">
    <subcellularLocation>
        <location evidence="2">Cytoplasm</location>
    </subcellularLocation>
    <subcellularLocation>
        <location evidence="1">Endosome membrane</location>
        <topology evidence="1">Peripheral membrane protein</topology>
    </subcellularLocation>
</comment>
<dbReference type="GO" id="GO:0043328">
    <property type="term" value="P:protein transport to vacuole involved in ubiquitin-dependent protein catabolic process via the multivesicular body sorting pathway"/>
    <property type="evidence" value="ECO:0007669"/>
    <property type="project" value="TreeGrafter"/>
</dbReference>
<dbReference type="Pfam" id="PF04157">
    <property type="entry name" value="EAP30"/>
    <property type="match status" value="1"/>
</dbReference>
<evidence type="ECO:0000256" key="8">
    <source>
        <dbReference type="ARBA" id="ARBA00022927"/>
    </source>
</evidence>
<dbReference type="InterPro" id="IPR040608">
    <property type="entry name" value="Snf8/Vps36"/>
</dbReference>
<dbReference type="InterPro" id="IPR036388">
    <property type="entry name" value="WH-like_DNA-bd_sf"/>
</dbReference>
<comment type="function">
    <text evidence="10">Component of the endosomal sorting complex required for transport II (ESCRT-II), which is required for multivesicular body (MVB) formation and sorting of endosomal cargo proteins into MVBs.</text>
</comment>
<name>A0A3S3NI98_9ACAR</name>
<keyword evidence="5 10" id="KW-0813">Transport</keyword>
<dbReference type="PANTHER" id="PTHR12806:SF0">
    <property type="entry name" value="VACUOLAR-SORTING PROTEIN SNF8"/>
    <property type="match status" value="1"/>
</dbReference>
<evidence type="ECO:0000256" key="7">
    <source>
        <dbReference type="ARBA" id="ARBA00022753"/>
    </source>
</evidence>
<dbReference type="EMBL" id="NCKU01013057">
    <property type="protein sequence ID" value="RWR99921.1"/>
    <property type="molecule type" value="Genomic_DNA"/>
</dbReference>
<keyword evidence="9" id="KW-0472">Membrane</keyword>
<evidence type="ECO:0000256" key="6">
    <source>
        <dbReference type="ARBA" id="ARBA00022490"/>
    </source>
</evidence>
<evidence type="ECO:0000256" key="9">
    <source>
        <dbReference type="ARBA" id="ARBA00023136"/>
    </source>
</evidence>
<evidence type="ECO:0000256" key="1">
    <source>
        <dbReference type="ARBA" id="ARBA00004481"/>
    </source>
</evidence>
<protein>
    <recommendedName>
        <fullName evidence="4 10">Vacuolar-sorting protein SNF8</fullName>
    </recommendedName>
</protein>
<dbReference type="STRING" id="1965070.A0A3S3NI98"/>
<comment type="similarity">
    <text evidence="3 10">Belongs to the SNF8 family.</text>
</comment>
<evidence type="ECO:0000313" key="11">
    <source>
        <dbReference type="EMBL" id="RWR99921.1"/>
    </source>
</evidence>
<dbReference type="AlphaFoldDB" id="A0A3S3NI98"/>
<dbReference type="SUPFAM" id="SSF46785">
    <property type="entry name" value="Winged helix' DNA-binding domain"/>
    <property type="match status" value="2"/>
</dbReference>
<organism evidence="11 12">
    <name type="scientific">Dinothrombium tinctorium</name>
    <dbReference type="NCBI Taxonomy" id="1965070"/>
    <lineage>
        <taxon>Eukaryota</taxon>
        <taxon>Metazoa</taxon>
        <taxon>Ecdysozoa</taxon>
        <taxon>Arthropoda</taxon>
        <taxon>Chelicerata</taxon>
        <taxon>Arachnida</taxon>
        <taxon>Acari</taxon>
        <taxon>Acariformes</taxon>
        <taxon>Trombidiformes</taxon>
        <taxon>Prostigmata</taxon>
        <taxon>Anystina</taxon>
        <taxon>Parasitengona</taxon>
        <taxon>Trombidioidea</taxon>
        <taxon>Trombidiidae</taxon>
        <taxon>Dinothrombium</taxon>
    </lineage>
</organism>
<dbReference type="FunFam" id="1.10.10.10:FF:000397">
    <property type="entry name" value="Vacuolar-sorting protein SNF8"/>
    <property type="match status" value="1"/>
</dbReference>
<evidence type="ECO:0000256" key="5">
    <source>
        <dbReference type="ARBA" id="ARBA00022448"/>
    </source>
</evidence>
<keyword evidence="6" id="KW-0963">Cytoplasm</keyword>
<proteinExistence type="inferred from homology"/>
<sequence length="244" mass="27983">MHRRYGLGAIQKRQQKEALFKEKSDEIAKEQLQKLKEQMDVFRNHLQVFAAKHKKAIRKNAEFRRQFQEMCATVGVDPLQSSNTFWSKLLGVGDFYYEIAIQVIEVCMASSHINGGIITVDELLTKVKASRNAAKLKNDEITVDDILRAINKLSVLGNGLKVLKFEKTYVVQSVPKELSMDHNAILQLAQSNGGYVYKDLIVSKLNWSEHRVVKIINDLIMEGIVWIDKQSENGQEWYWFPGLS</sequence>
<dbReference type="InterPro" id="IPR036390">
    <property type="entry name" value="WH_DNA-bd_sf"/>
</dbReference>
<dbReference type="PIRSF" id="PIRSF017215">
    <property type="entry name" value="ESCRT2_Vps22"/>
    <property type="match status" value="1"/>
</dbReference>
<dbReference type="Gene3D" id="6.10.140.180">
    <property type="match status" value="1"/>
</dbReference>
<keyword evidence="12" id="KW-1185">Reference proteome</keyword>
<dbReference type="OrthoDB" id="283883at2759"/>
<reference evidence="11 12" key="1">
    <citation type="journal article" date="2018" name="Gigascience">
        <title>Genomes of trombidid mites reveal novel predicted allergens and laterally-transferred genes associated with secondary metabolism.</title>
        <authorList>
            <person name="Dong X."/>
            <person name="Chaisiri K."/>
            <person name="Xia D."/>
            <person name="Armstrong S.D."/>
            <person name="Fang Y."/>
            <person name="Donnelly M.J."/>
            <person name="Kadowaki T."/>
            <person name="McGarry J.W."/>
            <person name="Darby A.C."/>
            <person name="Makepeace B.L."/>
        </authorList>
    </citation>
    <scope>NUCLEOTIDE SEQUENCE [LARGE SCALE GENOMIC DNA]</scope>
    <source>
        <strain evidence="11">UoL-WK</strain>
    </source>
</reference>
<dbReference type="Proteomes" id="UP000285301">
    <property type="component" value="Unassembled WGS sequence"/>
</dbReference>
<dbReference type="GO" id="GO:0000814">
    <property type="term" value="C:ESCRT II complex"/>
    <property type="evidence" value="ECO:0007669"/>
    <property type="project" value="UniProtKB-UniRule"/>
</dbReference>
<evidence type="ECO:0000256" key="4">
    <source>
        <dbReference type="ARBA" id="ARBA00017052"/>
    </source>
</evidence>
<evidence type="ECO:0000313" key="12">
    <source>
        <dbReference type="Proteomes" id="UP000285301"/>
    </source>
</evidence>
<keyword evidence="7" id="KW-0967">Endosome</keyword>
<evidence type="ECO:0000256" key="10">
    <source>
        <dbReference type="PIRNR" id="PIRNR017215"/>
    </source>
</evidence>
<evidence type="ECO:0000256" key="3">
    <source>
        <dbReference type="ARBA" id="ARBA00009834"/>
    </source>
</evidence>
<gene>
    <name evidence="11" type="ORF">B4U79_11119</name>
</gene>
<dbReference type="PANTHER" id="PTHR12806">
    <property type="entry name" value="EAP30 SUBUNIT OF ELL COMPLEX"/>
    <property type="match status" value="1"/>
</dbReference>
<accession>A0A3S3NI98</accession>
<dbReference type="Gene3D" id="1.10.10.10">
    <property type="entry name" value="Winged helix-like DNA-binding domain superfamily/Winged helix DNA-binding domain"/>
    <property type="match status" value="2"/>
</dbReference>
<comment type="caution">
    <text evidence="11">The sequence shown here is derived from an EMBL/GenBank/DDBJ whole genome shotgun (WGS) entry which is preliminary data.</text>
</comment>